<protein>
    <recommendedName>
        <fullName evidence="3">Pyridine nucleotide-disulfide oxidoreductase domain-containing protein 2</fullName>
    </recommendedName>
</protein>
<reference evidence="5 6" key="1">
    <citation type="submission" date="2015-10" db="EMBL/GenBank/DDBJ databases">
        <title>Metagenome-Assembled Genomes uncover a global brackish microbiome.</title>
        <authorList>
            <person name="Hugerth L.W."/>
            <person name="Larsson J."/>
            <person name="Alneberg J."/>
            <person name="Lindh M.V."/>
            <person name="Legrand C."/>
            <person name="Pinhassi J."/>
            <person name="Andersson A.F."/>
        </authorList>
    </citation>
    <scope>NUCLEOTIDE SEQUENCE [LARGE SCALE GENOMIC DNA]</scope>
    <source>
        <strain evidence="5">BACL2 MAG-120802-bin41</strain>
    </source>
</reference>
<dbReference type="GO" id="GO:0016491">
    <property type="term" value="F:oxidoreductase activity"/>
    <property type="evidence" value="ECO:0007669"/>
    <property type="project" value="InterPro"/>
</dbReference>
<organism evidence="5 6">
    <name type="scientific">Actinobacteria bacterium BACL2 MAG-120802-bin41</name>
    <dbReference type="NCBI Taxonomy" id="1655568"/>
    <lineage>
        <taxon>Bacteria</taxon>
        <taxon>Bacillati</taxon>
        <taxon>Actinomycetota</taxon>
        <taxon>Actinomycetes</taxon>
        <taxon>Actinomycetes incertae sedis</taxon>
        <taxon>ac1 cluster</taxon>
    </lineage>
</organism>
<evidence type="ECO:0000256" key="1">
    <source>
        <dbReference type="ARBA" id="ARBA00037217"/>
    </source>
</evidence>
<sequence>MKSYDAVVIGSGHNGLVSACYLAKAGKSILVLEKSASLGGATTSVKAFKGVDAKLSRYSYLVSLLPDQIIKDLSLNFETIGRKVSSYTPYFDGESDKGLLINSDFDQESRDSLSELTEGDDEAIAWESFYRSIKEFAEVVAPTMLEPVPTESEIKELVDPLTWVELVENTLAQSLNDNFFDDLVKGVVLTDGLIGTFTSADDHLANKCFIYHVIGNSSGQWRVPKGGMGVLVDQLLIRAKQLGVEIVASQEVTSITQGDNNLLIQTQDGKSYKAKVALANCAPRVLERITDFKAPPLRDGSQVKINMVLRELPKLKSGADPKVAFAGTFHVNESYFELEQAFAQASLGQIPDVIPSELYCHTLTDSTILHPDLIAAGYQSLTLFALHLPASLFDKDHDRIKAEVSKRILDGFSEFLERPIESYLAKDSDGHLCIEVKTPQELEKELGLPRGNIFHSDLQFPWKQDGDSRKWGVETSSERIFLAGAGALRGGGVSGIAGHNAAMAALETLARLT</sequence>
<comment type="caution">
    <text evidence="5">The sequence shown here is derived from an EMBL/GenBank/DDBJ whole genome shotgun (WGS) entry which is preliminary data.</text>
</comment>
<evidence type="ECO:0000313" key="5">
    <source>
        <dbReference type="EMBL" id="KRO30651.1"/>
    </source>
</evidence>
<comment type="function">
    <text evidence="1">Probable oxidoreductase that may play a role as regulator of mitochondrial function.</text>
</comment>
<dbReference type="Pfam" id="PF01593">
    <property type="entry name" value="Amino_oxidase"/>
    <property type="match status" value="1"/>
</dbReference>
<dbReference type="Proteomes" id="UP000053941">
    <property type="component" value="Unassembled WGS sequence"/>
</dbReference>
<dbReference type="PANTHER" id="PTHR10668">
    <property type="entry name" value="PHYTOENE DEHYDROGENASE"/>
    <property type="match status" value="1"/>
</dbReference>
<dbReference type="PROSITE" id="PS51257">
    <property type="entry name" value="PROKAR_LIPOPROTEIN"/>
    <property type="match status" value="1"/>
</dbReference>
<dbReference type="InterPro" id="IPR036188">
    <property type="entry name" value="FAD/NAD-bd_sf"/>
</dbReference>
<evidence type="ECO:0000259" key="4">
    <source>
        <dbReference type="Pfam" id="PF01593"/>
    </source>
</evidence>
<dbReference type="AlphaFoldDB" id="A0A0R2P1J1"/>
<proteinExistence type="predicted"/>
<dbReference type="PANTHER" id="PTHR10668:SF103">
    <property type="entry name" value="PYRIDINE NUCLEOTIDE-DISULFIDE OXIDOREDUCTASE DOMAIN-CONTAINING PROTEIN 2"/>
    <property type="match status" value="1"/>
</dbReference>
<name>A0A0R2P1J1_9ACTN</name>
<gene>
    <name evidence="5" type="ORF">ABR60_04790</name>
</gene>
<evidence type="ECO:0000256" key="3">
    <source>
        <dbReference type="ARBA" id="ARBA00040298"/>
    </source>
</evidence>
<evidence type="ECO:0000313" key="6">
    <source>
        <dbReference type="Proteomes" id="UP000053941"/>
    </source>
</evidence>
<evidence type="ECO:0000256" key="2">
    <source>
        <dbReference type="ARBA" id="ARBA00038825"/>
    </source>
</evidence>
<dbReference type="Gene3D" id="3.50.50.60">
    <property type="entry name" value="FAD/NAD(P)-binding domain"/>
    <property type="match status" value="2"/>
</dbReference>
<dbReference type="InterPro" id="IPR002937">
    <property type="entry name" value="Amino_oxidase"/>
</dbReference>
<accession>A0A0R2P1J1</accession>
<dbReference type="EMBL" id="LIAS01000080">
    <property type="protein sequence ID" value="KRO30651.1"/>
    <property type="molecule type" value="Genomic_DNA"/>
</dbReference>
<dbReference type="GO" id="GO:0005829">
    <property type="term" value="C:cytosol"/>
    <property type="evidence" value="ECO:0007669"/>
    <property type="project" value="TreeGrafter"/>
</dbReference>
<feature type="domain" description="Amine oxidase" evidence="4">
    <location>
        <begin position="15"/>
        <end position="295"/>
    </location>
</feature>
<comment type="subunit">
    <text evidence="2">Interacts with COX5B; this interaction may contribute to localize PYROXD2 to the inner face of the inner mitochondrial membrane.</text>
</comment>
<dbReference type="SUPFAM" id="SSF51905">
    <property type="entry name" value="FAD/NAD(P)-binding domain"/>
    <property type="match status" value="1"/>
</dbReference>